<dbReference type="InterPro" id="IPR027417">
    <property type="entry name" value="P-loop_NTPase"/>
</dbReference>
<feature type="coiled-coil region" evidence="1">
    <location>
        <begin position="8"/>
        <end position="46"/>
    </location>
</feature>
<evidence type="ECO:0000313" key="2">
    <source>
        <dbReference type="EMBL" id="KUK76040.1"/>
    </source>
</evidence>
<organism evidence="2 3">
    <name type="scientific">Proteiniphilum acetatigenes</name>
    <dbReference type="NCBI Taxonomy" id="294710"/>
    <lineage>
        <taxon>Bacteria</taxon>
        <taxon>Pseudomonadati</taxon>
        <taxon>Bacteroidota</taxon>
        <taxon>Bacteroidia</taxon>
        <taxon>Bacteroidales</taxon>
        <taxon>Dysgonomonadaceae</taxon>
        <taxon>Proteiniphilum</taxon>
    </lineage>
</organism>
<dbReference type="SUPFAM" id="SSF52540">
    <property type="entry name" value="P-loop containing nucleoside triphosphate hydrolases"/>
    <property type="match status" value="1"/>
</dbReference>
<keyword evidence="1" id="KW-0175">Coiled coil</keyword>
<dbReference type="Proteomes" id="UP000053860">
    <property type="component" value="Unassembled WGS sequence"/>
</dbReference>
<comment type="caution">
    <text evidence="2">The sequence shown here is derived from an EMBL/GenBank/DDBJ whole genome shotgun (WGS) entry which is preliminary data.</text>
</comment>
<name>A0A101HFP0_9BACT</name>
<evidence type="ECO:0000313" key="3">
    <source>
        <dbReference type="Proteomes" id="UP000053860"/>
    </source>
</evidence>
<sequence length="217" mass="25155">MLKTISELRDEESAKKQQQVEIRLLLKQLRESLQSRAKIIEALEKLKARGENIRTMKSLFKASGFVNYISTIYLQQLCNAANDRFFRLTRQKLSLEITPDNNFQVRDFMNEGKVRSVKTLSGGQTFQASLSLALALADNIQQITRSSQNFFFLDEGFGSLDRESLEIVFDTLKTLRRENRIVGVISHVEEMQQEIEAHLRIENDPERGSLIRRSWEE</sequence>
<dbReference type="Gene3D" id="3.40.50.300">
    <property type="entry name" value="P-loop containing nucleotide triphosphate hydrolases"/>
    <property type="match status" value="1"/>
</dbReference>
<gene>
    <name evidence="2" type="ORF">XD92_1387</name>
</gene>
<accession>A0A101HFP0</accession>
<dbReference type="PATRIC" id="fig|294710.3.peg.12"/>
<dbReference type="PANTHER" id="PTHR32114:SF2">
    <property type="entry name" value="ABC TRANSPORTER ABCH.3"/>
    <property type="match status" value="1"/>
</dbReference>
<dbReference type="PANTHER" id="PTHR32114">
    <property type="entry name" value="ABC TRANSPORTER ABCH.3"/>
    <property type="match status" value="1"/>
</dbReference>
<dbReference type="AlphaFoldDB" id="A0A101HFP0"/>
<evidence type="ECO:0000256" key="1">
    <source>
        <dbReference type="SAM" id="Coils"/>
    </source>
</evidence>
<reference evidence="3" key="1">
    <citation type="journal article" date="2015" name="MBio">
        <title>Genome-Resolved Metagenomic Analysis Reveals Roles for Candidate Phyla and Other Microbial Community Members in Biogeochemical Transformations in Oil Reservoirs.</title>
        <authorList>
            <person name="Hu P."/>
            <person name="Tom L."/>
            <person name="Singh A."/>
            <person name="Thomas B.C."/>
            <person name="Baker B.J."/>
            <person name="Piceno Y.M."/>
            <person name="Andersen G.L."/>
            <person name="Banfield J.F."/>
        </authorList>
    </citation>
    <scope>NUCLEOTIDE SEQUENCE [LARGE SCALE GENOMIC DNA]</scope>
</reference>
<protein>
    <submittedName>
        <fullName evidence="2">SMC domain protein</fullName>
    </submittedName>
</protein>
<proteinExistence type="predicted"/>
<dbReference type="Pfam" id="PF13558">
    <property type="entry name" value="SbcC_Walker_B"/>
    <property type="match status" value="1"/>
</dbReference>
<dbReference type="EMBL" id="LGGN01000316">
    <property type="protein sequence ID" value="KUK76040.1"/>
    <property type="molecule type" value="Genomic_DNA"/>
</dbReference>